<feature type="non-terminal residue" evidence="3">
    <location>
        <position position="1"/>
    </location>
</feature>
<dbReference type="PROSITE" id="PS50031">
    <property type="entry name" value="EH"/>
    <property type="match status" value="1"/>
</dbReference>
<dbReference type="SMART" id="SM00027">
    <property type="entry name" value="EH"/>
    <property type="match status" value="1"/>
</dbReference>
<dbReference type="AlphaFoldDB" id="A0AAD3HIV8"/>
<evidence type="ECO:0000259" key="2">
    <source>
        <dbReference type="PROSITE" id="PS50222"/>
    </source>
</evidence>
<proteinExistence type="predicted"/>
<dbReference type="GO" id="GO:0016197">
    <property type="term" value="P:endosomal transport"/>
    <property type="evidence" value="ECO:0007669"/>
    <property type="project" value="TreeGrafter"/>
</dbReference>
<dbReference type="SUPFAM" id="SSF47473">
    <property type="entry name" value="EF-hand"/>
    <property type="match status" value="1"/>
</dbReference>
<dbReference type="InterPro" id="IPR000261">
    <property type="entry name" value="EH_dom"/>
</dbReference>
<organism evidence="3 4">
    <name type="scientific">Astrephomene gubernaculifera</name>
    <dbReference type="NCBI Taxonomy" id="47775"/>
    <lineage>
        <taxon>Eukaryota</taxon>
        <taxon>Viridiplantae</taxon>
        <taxon>Chlorophyta</taxon>
        <taxon>core chlorophytes</taxon>
        <taxon>Chlorophyceae</taxon>
        <taxon>CS clade</taxon>
        <taxon>Chlamydomonadales</taxon>
        <taxon>Astrephomenaceae</taxon>
        <taxon>Astrephomene</taxon>
    </lineage>
</organism>
<dbReference type="EMBL" id="BMAR01000003">
    <property type="protein sequence ID" value="GFR42201.1"/>
    <property type="molecule type" value="Genomic_DNA"/>
</dbReference>
<comment type="caution">
    <text evidence="3">The sequence shown here is derived from an EMBL/GenBank/DDBJ whole genome shotgun (WGS) entry which is preliminary data.</text>
</comment>
<protein>
    <recommendedName>
        <fullName evidence="5">EH domain-containing protein</fullName>
    </recommendedName>
</protein>
<dbReference type="GO" id="GO:0005509">
    <property type="term" value="F:calcium ion binding"/>
    <property type="evidence" value="ECO:0007669"/>
    <property type="project" value="InterPro"/>
</dbReference>
<reference evidence="3 4" key="1">
    <citation type="journal article" date="2021" name="Sci. Rep.">
        <title>Genome sequencing of the multicellular alga Astrephomene provides insights into convergent evolution of germ-soma differentiation.</title>
        <authorList>
            <person name="Yamashita S."/>
            <person name="Yamamoto K."/>
            <person name="Matsuzaki R."/>
            <person name="Suzuki S."/>
            <person name="Yamaguchi H."/>
            <person name="Hirooka S."/>
            <person name="Minakuchi Y."/>
            <person name="Miyagishima S."/>
            <person name="Kawachi M."/>
            <person name="Toyoda A."/>
            <person name="Nozaki H."/>
        </authorList>
    </citation>
    <scope>NUCLEOTIDE SEQUENCE [LARGE SCALE GENOMIC DNA]</scope>
    <source>
        <strain evidence="3 4">NIES-4017</strain>
    </source>
</reference>
<feature type="domain" description="EH" evidence="1">
    <location>
        <begin position="5"/>
        <end position="76"/>
    </location>
</feature>
<dbReference type="PROSITE" id="PS50222">
    <property type="entry name" value="EF_HAND_2"/>
    <property type="match status" value="1"/>
</dbReference>
<dbReference type="PANTHER" id="PTHR11216:SF31">
    <property type="entry name" value="AT21416P"/>
    <property type="match status" value="1"/>
</dbReference>
<dbReference type="Pfam" id="PF12763">
    <property type="entry name" value="EH"/>
    <property type="match status" value="1"/>
</dbReference>
<feature type="domain" description="EF-hand" evidence="2">
    <location>
        <begin position="4"/>
        <end position="39"/>
    </location>
</feature>
<dbReference type="PANTHER" id="PTHR11216">
    <property type="entry name" value="EH DOMAIN"/>
    <property type="match status" value="1"/>
</dbReference>
<name>A0AAD3HIV8_9CHLO</name>
<gene>
    <name evidence="3" type="ORF">Agub_g3092</name>
</gene>
<evidence type="ECO:0000259" key="1">
    <source>
        <dbReference type="PROSITE" id="PS50031"/>
    </source>
</evidence>
<evidence type="ECO:0008006" key="5">
    <source>
        <dbReference type="Google" id="ProtNLM"/>
    </source>
</evidence>
<accession>A0AAD3HIV8</accession>
<dbReference type="InterPro" id="IPR011992">
    <property type="entry name" value="EF-hand-dom_pair"/>
</dbReference>
<keyword evidence="4" id="KW-1185">Reference proteome</keyword>
<dbReference type="Gene3D" id="1.10.238.10">
    <property type="entry name" value="EF-hand"/>
    <property type="match status" value="1"/>
</dbReference>
<dbReference type="Proteomes" id="UP001054857">
    <property type="component" value="Unassembled WGS sequence"/>
</dbReference>
<evidence type="ECO:0000313" key="3">
    <source>
        <dbReference type="EMBL" id="GFR42201.1"/>
    </source>
</evidence>
<sequence>MSPSNAVHYDRWFQTADADRDGRVTGADAVAFFGRSGLPREVLATVWELANDRRLGYLDRLAFHKAMDLIALAQSGRPVSKENYLAQIDSGGFRLPVLAGLSDAEGNPLDGNPGG</sequence>
<dbReference type="GO" id="GO:0005737">
    <property type="term" value="C:cytoplasm"/>
    <property type="evidence" value="ECO:0007669"/>
    <property type="project" value="TreeGrafter"/>
</dbReference>
<evidence type="ECO:0000313" key="4">
    <source>
        <dbReference type="Proteomes" id="UP001054857"/>
    </source>
</evidence>
<dbReference type="GO" id="GO:0005886">
    <property type="term" value="C:plasma membrane"/>
    <property type="evidence" value="ECO:0007669"/>
    <property type="project" value="TreeGrafter"/>
</dbReference>
<dbReference type="CDD" id="cd00052">
    <property type="entry name" value="EH"/>
    <property type="match status" value="1"/>
</dbReference>
<dbReference type="InterPro" id="IPR002048">
    <property type="entry name" value="EF_hand_dom"/>
</dbReference>
<dbReference type="GO" id="GO:0006897">
    <property type="term" value="P:endocytosis"/>
    <property type="evidence" value="ECO:0007669"/>
    <property type="project" value="TreeGrafter"/>
</dbReference>